<dbReference type="AlphaFoldDB" id="G3HXE3"/>
<dbReference type="Proteomes" id="UP000001075">
    <property type="component" value="Unassembled WGS sequence"/>
</dbReference>
<dbReference type="InParanoid" id="G3HXE3"/>
<proteinExistence type="predicted"/>
<sequence>MVVFTVGREPPRNDFHVQNHFLLSKRVSLWPELPVASSLFKTCRISAPPNDWHLPEGTPAVLTALRKHLLDLKAGSLVTCQYLF</sequence>
<organism evidence="1 2">
    <name type="scientific">Cricetulus griseus</name>
    <name type="common">Chinese hamster</name>
    <name type="synonym">Cricetulus barabensis griseus</name>
    <dbReference type="NCBI Taxonomy" id="10029"/>
    <lineage>
        <taxon>Eukaryota</taxon>
        <taxon>Metazoa</taxon>
        <taxon>Chordata</taxon>
        <taxon>Craniata</taxon>
        <taxon>Vertebrata</taxon>
        <taxon>Euteleostomi</taxon>
        <taxon>Mammalia</taxon>
        <taxon>Eutheria</taxon>
        <taxon>Euarchontoglires</taxon>
        <taxon>Glires</taxon>
        <taxon>Rodentia</taxon>
        <taxon>Myomorpha</taxon>
        <taxon>Muroidea</taxon>
        <taxon>Cricetidae</taxon>
        <taxon>Cricetinae</taxon>
        <taxon>Cricetulus</taxon>
    </lineage>
</organism>
<accession>G3HXE3</accession>
<evidence type="ECO:0000313" key="1">
    <source>
        <dbReference type="EMBL" id="EGW14008.1"/>
    </source>
</evidence>
<name>G3HXE3_CRIGR</name>
<gene>
    <name evidence="1" type="ORF">I79_015665</name>
</gene>
<protein>
    <submittedName>
        <fullName evidence="1">Uncharacterized protein</fullName>
    </submittedName>
</protein>
<evidence type="ECO:0000313" key="2">
    <source>
        <dbReference type="Proteomes" id="UP000001075"/>
    </source>
</evidence>
<dbReference type="EMBL" id="JH000867">
    <property type="protein sequence ID" value="EGW14008.1"/>
    <property type="molecule type" value="Genomic_DNA"/>
</dbReference>
<reference evidence="2" key="1">
    <citation type="journal article" date="2011" name="Nat. Biotechnol.">
        <title>The genomic sequence of the Chinese hamster ovary (CHO)-K1 cell line.</title>
        <authorList>
            <person name="Xu X."/>
            <person name="Nagarajan H."/>
            <person name="Lewis N.E."/>
            <person name="Pan S."/>
            <person name="Cai Z."/>
            <person name="Liu X."/>
            <person name="Chen W."/>
            <person name="Xie M."/>
            <person name="Wang W."/>
            <person name="Hammond S."/>
            <person name="Andersen M.R."/>
            <person name="Neff N."/>
            <person name="Passarelli B."/>
            <person name="Koh W."/>
            <person name="Fan H.C."/>
            <person name="Wang J."/>
            <person name="Gui Y."/>
            <person name="Lee K.H."/>
            <person name="Betenbaugh M.J."/>
            <person name="Quake S.R."/>
            <person name="Famili I."/>
            <person name="Palsson B.O."/>
            <person name="Wang J."/>
        </authorList>
    </citation>
    <scope>NUCLEOTIDE SEQUENCE [LARGE SCALE GENOMIC DNA]</scope>
    <source>
        <strain evidence="2">CHO K1 cell line</strain>
    </source>
</reference>